<dbReference type="Proteomes" id="UP000198228">
    <property type="component" value="Chromosome I"/>
</dbReference>
<sequence>MRDDEVYALLSSPGWLLMPVGLPGAGKSTLGGLLIAHGLMDRHGILSTDRLREWLGGRRDWLGDEDLVFRHAREILAARLRNGLSTYFDATNIRAADRNYAFTAAQAAGRAVLVIRFAEPEEMCRRRRAHQGVVYDDQVWDGLVKDLAEIDWSRLAAPWVDSAALARIIADQT</sequence>
<proteinExistence type="predicted"/>
<dbReference type="SUPFAM" id="SSF52540">
    <property type="entry name" value="P-loop containing nucleoside triphosphate hydrolases"/>
    <property type="match status" value="1"/>
</dbReference>
<organism evidence="1 2">
    <name type="scientific">Micromonospora purpureochromogenes</name>
    <dbReference type="NCBI Taxonomy" id="47872"/>
    <lineage>
        <taxon>Bacteria</taxon>
        <taxon>Bacillati</taxon>
        <taxon>Actinomycetota</taxon>
        <taxon>Actinomycetes</taxon>
        <taxon>Micromonosporales</taxon>
        <taxon>Micromonosporaceae</taxon>
        <taxon>Micromonospora</taxon>
    </lineage>
</organism>
<protein>
    <submittedName>
        <fullName evidence="1">AAA domain-containing protein</fullName>
    </submittedName>
</protein>
<evidence type="ECO:0000313" key="2">
    <source>
        <dbReference type="Proteomes" id="UP000198228"/>
    </source>
</evidence>
<dbReference type="AlphaFoldDB" id="A0A1C4Z8M3"/>
<evidence type="ECO:0000313" key="1">
    <source>
        <dbReference type="EMBL" id="SCF29343.1"/>
    </source>
</evidence>
<accession>A0A1C4Z8M3</accession>
<dbReference type="Gene3D" id="3.40.50.300">
    <property type="entry name" value="P-loop containing nucleotide triphosphate hydrolases"/>
    <property type="match status" value="1"/>
</dbReference>
<dbReference type="Pfam" id="PF13671">
    <property type="entry name" value="AAA_33"/>
    <property type="match status" value="1"/>
</dbReference>
<dbReference type="EMBL" id="LT607410">
    <property type="protein sequence ID" value="SCF29343.1"/>
    <property type="molecule type" value="Genomic_DNA"/>
</dbReference>
<dbReference type="RefSeq" id="WP_157746069.1">
    <property type="nucleotide sequence ID" value="NZ_LT607410.1"/>
</dbReference>
<gene>
    <name evidence="1" type="ORF">GA0074696_4156</name>
</gene>
<dbReference type="InterPro" id="IPR027417">
    <property type="entry name" value="P-loop_NTPase"/>
</dbReference>
<name>A0A1C4Z8M3_9ACTN</name>
<reference evidence="1 2" key="1">
    <citation type="submission" date="2016-06" db="EMBL/GenBank/DDBJ databases">
        <authorList>
            <person name="Kjaerup R.B."/>
            <person name="Dalgaard T.S."/>
            <person name="Juul-Madsen H.R."/>
        </authorList>
    </citation>
    <scope>NUCLEOTIDE SEQUENCE [LARGE SCALE GENOMIC DNA]</scope>
    <source>
        <strain evidence="1 2">DSM 43821</strain>
    </source>
</reference>